<evidence type="ECO:0000313" key="2">
    <source>
        <dbReference type="Proteomes" id="UP000243374"/>
    </source>
</evidence>
<sequence>MSDLNARLNSTNLTLQDFKNIAEHSKADAEVRIKKSDGKLSTTPLGFIARNIGLTHKESNNQATLAFWTVLINSDRYRDVSDSLRHVMNTKFQNGSIKAGKALTPAKINEAIKIADNLLSVHQKTKTATENIVSKAIDFGAVPQSQVQALKNFAESFVFNDLTIKSTFTELDKKGKSVDSIVNKQDDLIKKVLTEFYSSKNPDYFAAAQNEFTFKSGVVGDETKAKFYSDLLKDLNPGLKGDFGRGLVLKAINNSNFDADTSTYTQEPILKDVFVRAVHLHGSDGTLPFKGLLKLDTDQVNKLANAVKAVVSDKDKCVDGLNVMLAVLMQATEKFPELLDGNSNKVSDNVNRLLDRFCKNVSENKHVNSIILYKEVRQLKIDLFKESLDSNVEISQFCAEKGISKRAMEALLSDKEFRSELVTYMTTLEKEDIESGLTAKLKDYAEANMALLRKFENTQMKESLTGATYGAAKYVDLLLNELSKDNPDGVAVLDNVKSILNKARSEEVSSDADAAEVIRTAIQTMLSSLDPQVKDKVMSEKNQKLLLSMYTELNFVMQNDKSLTADDKKNINSIAELLFAVNTNLTAELPDDKIVDPFSVKTDLINSALKENALQPAQGNKSVPRNATEAEIFNLQQQIMNNPGLVEKREDALPVIKNTKCTDLNFIQHFMHINSPLDSILNVFKENQPDSTVGLLENLVTIGENIEEMGKALPDYKQEDIVKFLFDAVINTSTPEQLQKMKTALSNPLTKQFLEVLNTQQAKEKSANKEAFDPTFAESGKRQVAVDNILKNINLLAEMVSNKLGLEKPGPVFDPEVKRSPDEFSYQTNLPGKLSELFPLTYNDFDHTLMGNDDISLEQKAVVKDFVSNFKVPVDGKATLKNVGAFNPEKEFEYTFINNDGDEETGEWSVKEFLFLMGSHATEISKLLEDTGGKPTAQQLWAIVHGGNPPAELTLDNFAEKVTLAIHNEIRAFGNLIGKDFDPPTFVWLGREAGLAPDQLVKKFASGEKGEIVFKLSEQKGGRGFFAKKEIGGLRFAANNGANNHYGFSVDFYRAKNPEGVTSNEYCKLTVHTSDNKEIVITDRQYKDLKTPVEKANFEKDVPNKVREGLGGVTEEQLGGIGWCCTQCIGVQSLLRFCPNFYYIPSLPFEHTALNHSVKKLENGNVQVTVTEKPGTAFFKCKMVFEITPDGIINNTDGEIRIASMEQFKNYKKEHPEVKF</sequence>
<dbReference type="EMBL" id="FOSF01000001">
    <property type="protein sequence ID" value="SFJ76126.1"/>
    <property type="molecule type" value="Genomic_DNA"/>
</dbReference>
<name>A0A662Z645_9GAMM</name>
<dbReference type="OrthoDB" id="7079130at2"/>
<organism evidence="1 2">
    <name type="scientific">Succinivibrio dextrinosolvens</name>
    <dbReference type="NCBI Taxonomy" id="83771"/>
    <lineage>
        <taxon>Bacteria</taxon>
        <taxon>Pseudomonadati</taxon>
        <taxon>Pseudomonadota</taxon>
        <taxon>Gammaproteobacteria</taxon>
        <taxon>Aeromonadales</taxon>
        <taxon>Succinivibrionaceae</taxon>
        <taxon>Succinivibrio</taxon>
    </lineage>
</organism>
<accession>A0A662Z645</accession>
<dbReference type="RefSeq" id="WP_074838170.1">
    <property type="nucleotide sequence ID" value="NZ_CP047056.1"/>
</dbReference>
<reference evidence="1 2" key="1">
    <citation type="submission" date="2016-10" db="EMBL/GenBank/DDBJ databases">
        <authorList>
            <person name="Varghese N."/>
            <person name="Submissions S."/>
        </authorList>
    </citation>
    <scope>NUCLEOTIDE SEQUENCE [LARGE SCALE GENOMIC DNA]</scope>
    <source>
        <strain evidence="1 2">22B</strain>
    </source>
</reference>
<proteinExistence type="predicted"/>
<gene>
    <name evidence="1" type="ORF">SAMN04487865_1001205</name>
</gene>
<keyword evidence="2" id="KW-1185">Reference proteome</keyword>
<dbReference type="AlphaFoldDB" id="A0A662Z645"/>
<protein>
    <submittedName>
        <fullName evidence="1">Uncharacterized protein</fullName>
    </submittedName>
</protein>
<dbReference type="Proteomes" id="UP000243374">
    <property type="component" value="Unassembled WGS sequence"/>
</dbReference>
<evidence type="ECO:0000313" key="1">
    <source>
        <dbReference type="EMBL" id="SFJ76126.1"/>
    </source>
</evidence>